<dbReference type="SUPFAM" id="SSF47473">
    <property type="entry name" value="EF-hand"/>
    <property type="match status" value="1"/>
</dbReference>
<dbReference type="PANTHER" id="PTHR45678">
    <property type="entry name" value="MITOCHONDRIAL 2-OXODICARBOXYLATE CARRIER 1-RELATED"/>
    <property type="match status" value="1"/>
</dbReference>
<dbReference type="EMBL" id="HF936165">
    <property type="protein sequence ID" value="CCX15400.1"/>
    <property type="molecule type" value="Genomic_DNA"/>
</dbReference>
<evidence type="ECO:0000256" key="6">
    <source>
        <dbReference type="ARBA" id="ARBA00023128"/>
    </source>
</evidence>
<dbReference type="eggNOG" id="KOG0751">
    <property type="taxonomic scope" value="Eukaryota"/>
</dbReference>
<dbReference type="Gene3D" id="1.50.40.10">
    <property type="entry name" value="Mitochondrial carrier domain"/>
    <property type="match status" value="1"/>
</dbReference>
<keyword evidence="3" id="KW-0812">Transmembrane</keyword>
<dbReference type="GO" id="GO:0015183">
    <property type="term" value="F:L-aspartate transmembrane transporter activity"/>
    <property type="evidence" value="ECO:0007669"/>
    <property type="project" value="TreeGrafter"/>
</dbReference>
<evidence type="ECO:0000256" key="1">
    <source>
        <dbReference type="ARBA" id="ARBA00004448"/>
    </source>
</evidence>
<dbReference type="Pfam" id="PF00153">
    <property type="entry name" value="Mito_carr"/>
    <property type="match status" value="1"/>
</dbReference>
<evidence type="ECO:0000256" key="2">
    <source>
        <dbReference type="ARBA" id="ARBA00006375"/>
    </source>
</evidence>
<dbReference type="InterPro" id="IPR018108">
    <property type="entry name" value="MCP_transmembrane"/>
</dbReference>
<name>U4L9N0_PYROM</name>
<keyword evidence="5" id="KW-1133">Transmembrane helix</keyword>
<dbReference type="InterPro" id="IPR051028">
    <property type="entry name" value="Mito_Solute_Carrier"/>
</dbReference>
<dbReference type="Proteomes" id="UP000018144">
    <property type="component" value="Unassembled WGS sequence"/>
</dbReference>
<dbReference type="InterPro" id="IPR023395">
    <property type="entry name" value="MCP_dom_sf"/>
</dbReference>
<keyword evidence="9" id="KW-1185">Reference proteome</keyword>
<evidence type="ECO:0000313" key="8">
    <source>
        <dbReference type="EMBL" id="CCX15400.1"/>
    </source>
</evidence>
<sequence>MRLSLRIIIRSPESSSGSCAGYLTLEEWDTFESLLSKPDADYQIAFRRLDVEGKGEFSQLLRVIQGEKVRLAFDTKATGFIEVANFMRIVQKTDILDNLNTFISVGTASKIPYANVRAFQNVVREMDTIDTVVRSATAKSKDGKITLPLEMLPGGTAGACQVVFTNPLKIVKTSLRVQRELTRNVVDTPRRSSLWIVKNLGVVGLDKGLPSILAQQRSLPAYDEDQP</sequence>
<dbReference type="GO" id="GO:0005313">
    <property type="term" value="F:L-glutamate transmembrane transporter activity"/>
    <property type="evidence" value="ECO:0007669"/>
    <property type="project" value="TreeGrafter"/>
</dbReference>
<keyword evidence="4" id="KW-0999">Mitochondrion inner membrane</keyword>
<proteinExistence type="inferred from homology"/>
<evidence type="ECO:0000256" key="4">
    <source>
        <dbReference type="ARBA" id="ARBA00022792"/>
    </source>
</evidence>
<evidence type="ECO:0000256" key="5">
    <source>
        <dbReference type="ARBA" id="ARBA00022989"/>
    </source>
</evidence>
<evidence type="ECO:0000256" key="3">
    <source>
        <dbReference type="ARBA" id="ARBA00022692"/>
    </source>
</evidence>
<dbReference type="OrthoDB" id="2161at2759"/>
<keyword evidence="6" id="KW-0496">Mitochondrion</keyword>
<protein>
    <submittedName>
        <fullName evidence="8">Similar to Mitochondrial aspartate-glutamate transporter AGC1 acc. no. Q75AH6</fullName>
    </submittedName>
</protein>
<dbReference type="SUPFAM" id="SSF103506">
    <property type="entry name" value="Mitochondrial carrier"/>
    <property type="match status" value="1"/>
</dbReference>
<dbReference type="GO" id="GO:0043490">
    <property type="term" value="P:malate-aspartate shuttle"/>
    <property type="evidence" value="ECO:0007669"/>
    <property type="project" value="TreeGrafter"/>
</dbReference>
<comment type="subcellular location">
    <subcellularLocation>
        <location evidence="1">Mitochondrion inner membrane</location>
        <topology evidence="1">Multi-pass membrane protein</topology>
    </subcellularLocation>
</comment>
<organism evidence="8 9">
    <name type="scientific">Pyronema omphalodes (strain CBS 100304)</name>
    <name type="common">Pyronema confluens</name>
    <dbReference type="NCBI Taxonomy" id="1076935"/>
    <lineage>
        <taxon>Eukaryota</taxon>
        <taxon>Fungi</taxon>
        <taxon>Dikarya</taxon>
        <taxon>Ascomycota</taxon>
        <taxon>Pezizomycotina</taxon>
        <taxon>Pezizomycetes</taxon>
        <taxon>Pezizales</taxon>
        <taxon>Pyronemataceae</taxon>
        <taxon>Pyronema</taxon>
    </lineage>
</organism>
<dbReference type="PANTHER" id="PTHR45678:SF9">
    <property type="entry name" value="CALCIUM-BINDING MITOCHONDRIAL CARRIER PROTEIN ARALAR1"/>
    <property type="match status" value="1"/>
</dbReference>
<dbReference type="GO" id="GO:0005743">
    <property type="term" value="C:mitochondrial inner membrane"/>
    <property type="evidence" value="ECO:0007669"/>
    <property type="project" value="UniProtKB-SubCell"/>
</dbReference>
<dbReference type="InterPro" id="IPR011992">
    <property type="entry name" value="EF-hand-dom_pair"/>
</dbReference>
<reference evidence="8 9" key="1">
    <citation type="journal article" date="2013" name="PLoS Genet.">
        <title>The genome and development-dependent transcriptomes of Pyronema confluens: a window into fungal evolution.</title>
        <authorList>
            <person name="Traeger S."/>
            <person name="Altegoer F."/>
            <person name="Freitag M."/>
            <person name="Gabaldon T."/>
            <person name="Kempken F."/>
            <person name="Kumar A."/>
            <person name="Marcet-Houben M."/>
            <person name="Poggeler S."/>
            <person name="Stajich J.E."/>
            <person name="Nowrousian M."/>
        </authorList>
    </citation>
    <scope>NUCLEOTIDE SEQUENCE [LARGE SCALE GENOMIC DNA]</scope>
    <source>
        <strain evidence="9">CBS 100304</strain>
        <tissue evidence="8">Vegetative mycelium</tissue>
    </source>
</reference>
<accession>U4L9N0</accession>
<evidence type="ECO:0000313" key="9">
    <source>
        <dbReference type="Proteomes" id="UP000018144"/>
    </source>
</evidence>
<dbReference type="AlphaFoldDB" id="U4L9N0"/>
<evidence type="ECO:0000256" key="7">
    <source>
        <dbReference type="ARBA" id="ARBA00023136"/>
    </source>
</evidence>
<keyword evidence="7" id="KW-0472">Membrane</keyword>
<comment type="similarity">
    <text evidence="2">Belongs to the mitochondrial carrier (TC 2.A.29) family.</text>
</comment>
<gene>
    <name evidence="8" type="ORF">PCON_01675</name>
</gene>